<keyword evidence="3" id="KW-0560">Oxidoreductase</keyword>
<dbReference type="InterPro" id="IPR011707">
    <property type="entry name" value="Cu-oxidase-like_N"/>
</dbReference>
<evidence type="ECO:0000313" key="10">
    <source>
        <dbReference type="Proteomes" id="UP001285441"/>
    </source>
</evidence>
<dbReference type="CDD" id="cd13901">
    <property type="entry name" value="CuRO_3_MaLCC_like"/>
    <property type="match status" value="1"/>
</dbReference>
<dbReference type="EMBL" id="JAULSW010000004">
    <property type="protein sequence ID" value="KAK3385304.1"/>
    <property type="molecule type" value="Genomic_DNA"/>
</dbReference>
<evidence type="ECO:0000256" key="5">
    <source>
        <dbReference type="SAM" id="SignalP"/>
    </source>
</evidence>
<evidence type="ECO:0000256" key="2">
    <source>
        <dbReference type="ARBA" id="ARBA00022723"/>
    </source>
</evidence>
<dbReference type="Pfam" id="PF00394">
    <property type="entry name" value="Cu-oxidase"/>
    <property type="match status" value="1"/>
</dbReference>
<dbReference type="InterPro" id="IPR045087">
    <property type="entry name" value="Cu-oxidase_fam"/>
</dbReference>
<evidence type="ECO:0000259" key="6">
    <source>
        <dbReference type="Pfam" id="PF00394"/>
    </source>
</evidence>
<dbReference type="SUPFAM" id="SSF49503">
    <property type="entry name" value="Cupredoxins"/>
    <property type="match status" value="3"/>
</dbReference>
<keyword evidence="10" id="KW-1185">Reference proteome</keyword>
<name>A0AAE0NPS3_9PEZI</name>
<protein>
    <submittedName>
        <fullName evidence="9">Laccase 3</fullName>
    </submittedName>
</protein>
<dbReference type="Proteomes" id="UP001285441">
    <property type="component" value="Unassembled WGS sequence"/>
</dbReference>
<dbReference type="Gene3D" id="2.60.40.420">
    <property type="entry name" value="Cupredoxins - blue copper proteins"/>
    <property type="match status" value="3"/>
</dbReference>
<comment type="similarity">
    <text evidence="1">Belongs to the multicopper oxidase family.</text>
</comment>
<feature type="signal peptide" evidence="5">
    <location>
        <begin position="1"/>
        <end position="20"/>
    </location>
</feature>
<dbReference type="InterPro" id="IPR008972">
    <property type="entry name" value="Cupredoxin"/>
</dbReference>
<keyword evidence="4" id="KW-0186">Copper</keyword>
<reference evidence="9" key="2">
    <citation type="submission" date="2023-06" db="EMBL/GenBank/DDBJ databases">
        <authorList>
            <consortium name="Lawrence Berkeley National Laboratory"/>
            <person name="Haridas S."/>
            <person name="Hensen N."/>
            <person name="Bonometti L."/>
            <person name="Westerberg I."/>
            <person name="Brannstrom I.O."/>
            <person name="Guillou S."/>
            <person name="Cros-Aarteil S."/>
            <person name="Calhoun S."/>
            <person name="Kuo A."/>
            <person name="Mondo S."/>
            <person name="Pangilinan J."/>
            <person name="Riley R."/>
            <person name="LaButti K."/>
            <person name="Andreopoulos B."/>
            <person name="Lipzen A."/>
            <person name="Chen C."/>
            <person name="Yanf M."/>
            <person name="Daum C."/>
            <person name="Ng V."/>
            <person name="Clum A."/>
            <person name="Steindorff A."/>
            <person name="Ohm R."/>
            <person name="Martin F."/>
            <person name="Silar P."/>
            <person name="Natvig D."/>
            <person name="Lalanne C."/>
            <person name="Gautier V."/>
            <person name="Ament-velasquez S.L."/>
            <person name="Kruys A."/>
            <person name="Hutchinson M.I."/>
            <person name="Powell A.J."/>
            <person name="Barry K."/>
            <person name="Miller A.N."/>
            <person name="Grigoriev I.V."/>
            <person name="Debuchy R."/>
            <person name="Gladieux P."/>
            <person name="Thoren M.H."/>
            <person name="Johannesson H."/>
        </authorList>
    </citation>
    <scope>NUCLEOTIDE SEQUENCE</scope>
    <source>
        <strain evidence="9">CBS 232.78</strain>
    </source>
</reference>
<dbReference type="PANTHER" id="PTHR11709:SF502">
    <property type="entry name" value="MULTICOPPER OXIDASE"/>
    <property type="match status" value="1"/>
</dbReference>
<reference evidence="9" key="1">
    <citation type="journal article" date="2023" name="Mol. Phylogenet. Evol.">
        <title>Genome-scale phylogeny and comparative genomics of the fungal order Sordariales.</title>
        <authorList>
            <person name="Hensen N."/>
            <person name="Bonometti L."/>
            <person name="Westerberg I."/>
            <person name="Brannstrom I.O."/>
            <person name="Guillou S."/>
            <person name="Cros-Aarteil S."/>
            <person name="Calhoun S."/>
            <person name="Haridas S."/>
            <person name="Kuo A."/>
            <person name="Mondo S."/>
            <person name="Pangilinan J."/>
            <person name="Riley R."/>
            <person name="LaButti K."/>
            <person name="Andreopoulos B."/>
            <person name="Lipzen A."/>
            <person name="Chen C."/>
            <person name="Yan M."/>
            <person name="Daum C."/>
            <person name="Ng V."/>
            <person name="Clum A."/>
            <person name="Steindorff A."/>
            <person name="Ohm R.A."/>
            <person name="Martin F."/>
            <person name="Silar P."/>
            <person name="Natvig D.O."/>
            <person name="Lalanne C."/>
            <person name="Gautier V."/>
            <person name="Ament-Velasquez S.L."/>
            <person name="Kruys A."/>
            <person name="Hutchinson M.I."/>
            <person name="Powell A.J."/>
            <person name="Barry K."/>
            <person name="Miller A.N."/>
            <person name="Grigoriev I.V."/>
            <person name="Debuchy R."/>
            <person name="Gladieux P."/>
            <person name="Hiltunen Thoren M."/>
            <person name="Johannesson H."/>
        </authorList>
    </citation>
    <scope>NUCLEOTIDE SEQUENCE</scope>
    <source>
        <strain evidence="9">CBS 232.78</strain>
    </source>
</reference>
<dbReference type="Pfam" id="PF07731">
    <property type="entry name" value="Cu-oxidase_2"/>
    <property type="match status" value="1"/>
</dbReference>
<evidence type="ECO:0000256" key="4">
    <source>
        <dbReference type="ARBA" id="ARBA00023008"/>
    </source>
</evidence>
<evidence type="ECO:0000256" key="3">
    <source>
        <dbReference type="ARBA" id="ARBA00023002"/>
    </source>
</evidence>
<evidence type="ECO:0000313" key="9">
    <source>
        <dbReference type="EMBL" id="KAK3385304.1"/>
    </source>
</evidence>
<proteinExistence type="inferred from homology"/>
<feature type="domain" description="Plastocyanin-like" evidence="6">
    <location>
        <begin position="184"/>
        <end position="307"/>
    </location>
</feature>
<feature type="domain" description="Plastocyanin-like" evidence="7">
    <location>
        <begin position="406"/>
        <end position="534"/>
    </location>
</feature>
<dbReference type="FunFam" id="2.60.40.420:FF:000021">
    <property type="entry name" value="Extracellular dihydrogeodin oxidase/laccase"/>
    <property type="match status" value="1"/>
</dbReference>
<dbReference type="FunFam" id="2.60.40.420:FF:000045">
    <property type="entry name" value="Laccase 2"/>
    <property type="match status" value="1"/>
</dbReference>
<feature type="chain" id="PRO_5041994320" evidence="5">
    <location>
        <begin position="21"/>
        <end position="571"/>
    </location>
</feature>
<keyword evidence="2" id="KW-0479">Metal-binding</keyword>
<feature type="domain" description="Plastocyanin-like" evidence="8">
    <location>
        <begin position="56"/>
        <end position="171"/>
    </location>
</feature>
<dbReference type="InterPro" id="IPR011706">
    <property type="entry name" value="Cu-oxidase_C"/>
</dbReference>
<accession>A0AAE0NPS3</accession>
<dbReference type="AlphaFoldDB" id="A0AAE0NPS3"/>
<gene>
    <name evidence="9" type="ORF">B0H63DRAFT_543601</name>
</gene>
<dbReference type="GO" id="GO:0016491">
    <property type="term" value="F:oxidoreductase activity"/>
    <property type="evidence" value="ECO:0007669"/>
    <property type="project" value="UniProtKB-KW"/>
</dbReference>
<keyword evidence="5" id="KW-0732">Signal</keyword>
<dbReference type="CDD" id="cd13880">
    <property type="entry name" value="CuRO_2_MaLCC_like"/>
    <property type="match status" value="1"/>
</dbReference>
<dbReference type="PANTHER" id="PTHR11709">
    <property type="entry name" value="MULTI-COPPER OXIDASE"/>
    <property type="match status" value="1"/>
</dbReference>
<evidence type="ECO:0000259" key="8">
    <source>
        <dbReference type="Pfam" id="PF07732"/>
    </source>
</evidence>
<dbReference type="Pfam" id="PF07732">
    <property type="entry name" value="Cu-oxidase_3"/>
    <property type="match status" value="1"/>
</dbReference>
<dbReference type="GO" id="GO:0005507">
    <property type="term" value="F:copper ion binding"/>
    <property type="evidence" value="ECO:0007669"/>
    <property type="project" value="InterPro"/>
</dbReference>
<comment type="caution">
    <text evidence="9">The sequence shown here is derived from an EMBL/GenBank/DDBJ whole genome shotgun (WGS) entry which is preliminary data.</text>
</comment>
<dbReference type="InterPro" id="IPR001117">
    <property type="entry name" value="Cu-oxidase_2nd"/>
</dbReference>
<sequence>MSLLTIALAALGFLAPFTLAQSSDHECWDGPFNISTNFYESWPTTGVKVVPVVFNITKIRLSPDGFEREVLAINDAIPGPTIKANWGDTIQVTVNNHLDTEGTSIHFHGVRQLNTNSQDGVVSVTQCPIPGGGQSTTYTWVATQYGTSWYHGHYGVQAWDGLFGAIQIEGPSTAAYEIDLGTHILSDWTHATAESLVSAAAADASGVNMDNGLINGKNVFGTGGRREKIVFTPGARHRLRIINAAIDTHFKVGFDGHDMQVIAADFVPIEPFTTSALPVTIGQRYDVIITANQPKAKYWFRAHYQTDCNIGGSHQDGEEVRAVVEYTELPDGTPDEPQSTSQSFDVDCNDVPAANLVPKLPLDIVDAPFVVNHDLNFVKNFTEDPQTGPGPVNWVIDGTGTQFRSPWDNPVLEQIALSAGSPPTFDPKQQVFHVDEANKIVFVLVRTAANTAHPIHMHGHDFWIVGQDAVPFDAATFKPNLKNPPRRDVALLPANGGYLVIAFKTDNPGAWLLHCHIGWHTAQGFALTFLTREKDLTLSDPEKMELKRTCDAWKGFVKEKGIVQPELDAGV</sequence>
<evidence type="ECO:0000256" key="1">
    <source>
        <dbReference type="ARBA" id="ARBA00010609"/>
    </source>
</evidence>
<organism evidence="9 10">
    <name type="scientific">Podospora didyma</name>
    <dbReference type="NCBI Taxonomy" id="330526"/>
    <lineage>
        <taxon>Eukaryota</taxon>
        <taxon>Fungi</taxon>
        <taxon>Dikarya</taxon>
        <taxon>Ascomycota</taxon>
        <taxon>Pezizomycotina</taxon>
        <taxon>Sordariomycetes</taxon>
        <taxon>Sordariomycetidae</taxon>
        <taxon>Sordariales</taxon>
        <taxon>Podosporaceae</taxon>
        <taxon>Podospora</taxon>
    </lineage>
</organism>
<evidence type="ECO:0000259" key="7">
    <source>
        <dbReference type="Pfam" id="PF07731"/>
    </source>
</evidence>